<gene>
    <name evidence="2" type="ORF">Theth_1517</name>
</gene>
<dbReference type="RefSeq" id="WP_013932782.1">
    <property type="nucleotide sequence ID" value="NC_015707.1"/>
</dbReference>
<dbReference type="InterPro" id="IPR007553">
    <property type="entry name" value="2-thiour_desulf"/>
</dbReference>
<dbReference type="PATRIC" id="fig|688269.3.peg.1566"/>
<accession>F7YTY8</accession>
<dbReference type="PIRSF" id="PIRSF037004">
    <property type="entry name" value="UCP037004"/>
    <property type="match status" value="1"/>
</dbReference>
<dbReference type="Proteomes" id="UP000006804">
    <property type="component" value="Chromosome"/>
</dbReference>
<dbReference type="HOGENOM" id="CLU_076318_0_1_0"/>
<dbReference type="InterPro" id="IPR017087">
    <property type="entry name" value="UCP037004"/>
</dbReference>
<evidence type="ECO:0000313" key="2">
    <source>
        <dbReference type="EMBL" id="AEH51570.1"/>
    </source>
</evidence>
<organism evidence="2 3">
    <name type="scientific">Pseudothermotoga thermarum DSM 5069</name>
    <dbReference type="NCBI Taxonomy" id="688269"/>
    <lineage>
        <taxon>Bacteria</taxon>
        <taxon>Thermotogati</taxon>
        <taxon>Thermotogota</taxon>
        <taxon>Thermotogae</taxon>
        <taxon>Thermotogales</taxon>
        <taxon>Thermotogaceae</taxon>
        <taxon>Pseudothermotoga</taxon>
    </lineage>
</organism>
<dbReference type="EMBL" id="CP002351">
    <property type="protein sequence ID" value="AEH51570.1"/>
    <property type="molecule type" value="Genomic_DNA"/>
</dbReference>
<reference evidence="2 3" key="1">
    <citation type="submission" date="2010-11" db="EMBL/GenBank/DDBJ databases">
        <title>The complete genome of Thermotoga thermarum DSM 5069.</title>
        <authorList>
            <consortium name="US DOE Joint Genome Institute (JGI-PGF)"/>
            <person name="Lucas S."/>
            <person name="Copeland A."/>
            <person name="Lapidus A."/>
            <person name="Bruce D."/>
            <person name="Goodwin L."/>
            <person name="Pitluck S."/>
            <person name="Kyrpides N."/>
            <person name="Mavromatis K."/>
            <person name="Ivanova N."/>
            <person name="Zeytun A."/>
            <person name="Brettin T."/>
            <person name="Detter J.C."/>
            <person name="Tapia R."/>
            <person name="Han C."/>
            <person name="Land M."/>
            <person name="Hauser L."/>
            <person name="Markowitz V."/>
            <person name="Cheng J.-F."/>
            <person name="Hugenholtz P."/>
            <person name="Woyke T."/>
            <person name="Wu D."/>
            <person name="Spring S."/>
            <person name="Schroeder M."/>
            <person name="Brambilla E."/>
            <person name="Klenk H.-P."/>
            <person name="Eisen J.A."/>
        </authorList>
    </citation>
    <scope>NUCLEOTIDE SEQUENCE [LARGE SCALE GENOMIC DNA]</scope>
    <source>
        <strain evidence="2 3">DSM 5069</strain>
    </source>
</reference>
<dbReference type="eggNOG" id="COG3272">
    <property type="taxonomic scope" value="Bacteria"/>
</dbReference>
<feature type="domain" description="DUF1722" evidence="1">
    <location>
        <begin position="191"/>
        <end position="308"/>
    </location>
</feature>
<proteinExistence type="predicted"/>
<evidence type="ECO:0000313" key="3">
    <source>
        <dbReference type="Proteomes" id="UP000006804"/>
    </source>
</evidence>
<dbReference type="KEGG" id="tta:Theth_1517"/>
<dbReference type="Pfam" id="PF08349">
    <property type="entry name" value="DUF1722"/>
    <property type="match status" value="1"/>
</dbReference>
<keyword evidence="3" id="KW-1185">Reference proteome</keyword>
<name>F7YTY8_9THEM</name>
<dbReference type="AlphaFoldDB" id="F7YTY8"/>
<dbReference type="PANTHER" id="PTHR30087:SF0">
    <property type="entry name" value="INNER MEMBRANE PROTEIN"/>
    <property type="match status" value="1"/>
</dbReference>
<sequence>MNFEKPILVLSACLDLQPVRYNGQLVKDEFVLKLRDFCQVITVCPEVSIGLGVPREKIIVYVEDGIYKVSQPATGRDLTNELNDFAEKFIENLKEVDGFLLKSKSPSCGVSNTLVYKDSQGLFFHSKGKGLFAMKVLKTFPLVPVEDEGRLKNPSIKDHFLTRLFSLAHWRVFSKQVNSIKDLYEFHRRYKYLLMVHSQQMLRKMGKLLANYSKEQDLQKIVNEYGEMFKLALCKKPTVGSHINVMMHIFGHFSDFINQSEKRHFLNVLQKLREGKIPITVPREILRSWAYRFDDKYVLSQVYLNPYPQELE</sequence>
<dbReference type="Pfam" id="PF04463">
    <property type="entry name" value="2-thiour_desulf"/>
    <property type="match status" value="1"/>
</dbReference>
<evidence type="ECO:0000259" key="1">
    <source>
        <dbReference type="Pfam" id="PF08349"/>
    </source>
</evidence>
<protein>
    <recommendedName>
        <fullName evidence="1">DUF1722 domain-containing protein</fullName>
    </recommendedName>
</protein>
<dbReference type="PANTHER" id="PTHR30087">
    <property type="entry name" value="INNER MEMBRANE PROTEIN"/>
    <property type="match status" value="1"/>
</dbReference>
<dbReference type="STRING" id="688269.Theth_1517"/>
<dbReference type="InterPro" id="IPR013560">
    <property type="entry name" value="DUF1722"/>
</dbReference>
<dbReference type="eggNOG" id="COG1683">
    <property type="taxonomic scope" value="Bacteria"/>
</dbReference>